<sequence length="386" mass="42645">MVVADGVRGFVDKYDVSARDFARALTVKTMGAAMATPPPQDAHTNRAKKLVEEGWAKTAADRHGPPGASTIAVAATTHDEDGRLCVDFADNGDTAVDRNMPKWLPTSYIRQTCDLLPAQPHTSTAAAGGYARLWIPSANRSRFPHHGPPIIVAALEPMQHRNQPNCPFQLQRIPRRRAADILIPPPALLKRLTRTDHQAEDASEATIGVQACRCPVESGDIIIACSDGVTDNLFHHEIVFFFQTFRSLPADKLAAHLARLAYRKSKNKREKLDTPFRQMWEANGEECRQGAKEDDITVLVAKVEAGEGNCEEGEAGRRAGWLVEEDVDAREEVVEEDSDDDDDFWADDDDEGEEEEPPQSQQQQPQHVDTDLPCVTPTHNTSCSRT</sequence>
<dbReference type="GO" id="GO:0004722">
    <property type="term" value="F:protein serine/threonine phosphatase activity"/>
    <property type="evidence" value="ECO:0007669"/>
    <property type="project" value="UniProtKB-EC"/>
</dbReference>
<evidence type="ECO:0000256" key="1">
    <source>
        <dbReference type="RuleBase" id="RU366020"/>
    </source>
</evidence>
<dbReference type="EMBL" id="CDMY01000470">
    <property type="protein sequence ID" value="CEM15787.1"/>
    <property type="molecule type" value="Genomic_DNA"/>
</dbReference>
<comment type="catalytic activity">
    <reaction evidence="1">
        <text>O-phospho-L-threonyl-[protein] + H2O = L-threonyl-[protein] + phosphate</text>
        <dbReference type="Rhea" id="RHEA:47004"/>
        <dbReference type="Rhea" id="RHEA-COMP:11060"/>
        <dbReference type="Rhea" id="RHEA-COMP:11605"/>
        <dbReference type="ChEBI" id="CHEBI:15377"/>
        <dbReference type="ChEBI" id="CHEBI:30013"/>
        <dbReference type="ChEBI" id="CHEBI:43474"/>
        <dbReference type="ChEBI" id="CHEBI:61977"/>
        <dbReference type="EC" id="3.1.3.16"/>
    </reaction>
</comment>
<dbReference type="SUPFAM" id="SSF81606">
    <property type="entry name" value="PP2C-like"/>
    <property type="match status" value="1"/>
</dbReference>
<comment type="cofactor">
    <cofactor evidence="1">
        <name>Mn(2+)</name>
        <dbReference type="ChEBI" id="CHEBI:29035"/>
    </cofactor>
</comment>
<evidence type="ECO:0000256" key="2">
    <source>
        <dbReference type="SAM" id="MobiDB-lite"/>
    </source>
</evidence>
<feature type="compositionally biased region" description="Polar residues" evidence="2">
    <location>
        <begin position="377"/>
        <end position="386"/>
    </location>
</feature>
<dbReference type="InterPro" id="IPR036457">
    <property type="entry name" value="PPM-type-like_dom_sf"/>
</dbReference>
<dbReference type="OrthoDB" id="60843at2759"/>
<accession>A0A0G4FNI7</accession>
<feature type="compositionally biased region" description="Acidic residues" evidence="2">
    <location>
        <begin position="328"/>
        <end position="357"/>
    </location>
</feature>
<dbReference type="AlphaFoldDB" id="A0A0G4FNI7"/>
<evidence type="ECO:0000259" key="3">
    <source>
        <dbReference type="Pfam" id="PF07228"/>
    </source>
</evidence>
<keyword evidence="1" id="KW-0378">Hydrolase</keyword>
<dbReference type="VEuPathDB" id="CryptoDB:Vbra_21543"/>
<dbReference type="Gene3D" id="3.60.40.10">
    <property type="entry name" value="PPM-type phosphatase domain"/>
    <property type="match status" value="1"/>
</dbReference>
<evidence type="ECO:0000313" key="5">
    <source>
        <dbReference type="Proteomes" id="UP000041254"/>
    </source>
</evidence>
<gene>
    <name evidence="4" type="ORF">Vbra_21543</name>
</gene>
<organism evidence="4 5">
    <name type="scientific">Vitrella brassicaformis (strain CCMP3155)</name>
    <dbReference type="NCBI Taxonomy" id="1169540"/>
    <lineage>
        <taxon>Eukaryota</taxon>
        <taxon>Sar</taxon>
        <taxon>Alveolata</taxon>
        <taxon>Colpodellida</taxon>
        <taxon>Vitrellaceae</taxon>
        <taxon>Vitrella</taxon>
    </lineage>
</organism>
<name>A0A0G4FNI7_VITBC</name>
<dbReference type="Pfam" id="PF07228">
    <property type="entry name" value="SpoIIE"/>
    <property type="match status" value="1"/>
</dbReference>
<dbReference type="GO" id="GO:0046872">
    <property type="term" value="F:metal ion binding"/>
    <property type="evidence" value="ECO:0007669"/>
    <property type="project" value="UniProtKB-UniRule"/>
</dbReference>
<dbReference type="InterPro" id="IPR001932">
    <property type="entry name" value="PPM-type_phosphatase-like_dom"/>
</dbReference>
<dbReference type="InterPro" id="IPR039123">
    <property type="entry name" value="PPTC7"/>
</dbReference>
<comment type="similarity">
    <text evidence="1">Belongs to the PP2C family.</text>
</comment>
<keyword evidence="1" id="KW-0460">Magnesium</keyword>
<comment type="catalytic activity">
    <reaction evidence="1">
        <text>O-phospho-L-seryl-[protein] + H2O = L-seryl-[protein] + phosphate</text>
        <dbReference type="Rhea" id="RHEA:20629"/>
        <dbReference type="Rhea" id="RHEA-COMP:9863"/>
        <dbReference type="Rhea" id="RHEA-COMP:11604"/>
        <dbReference type="ChEBI" id="CHEBI:15377"/>
        <dbReference type="ChEBI" id="CHEBI:29999"/>
        <dbReference type="ChEBI" id="CHEBI:43474"/>
        <dbReference type="ChEBI" id="CHEBI:83421"/>
        <dbReference type="EC" id="3.1.3.16"/>
    </reaction>
</comment>
<dbReference type="PhylomeDB" id="A0A0G4FNI7"/>
<keyword evidence="1" id="KW-0479">Metal-binding</keyword>
<keyword evidence="1" id="KW-0904">Protein phosphatase</keyword>
<dbReference type="PANTHER" id="PTHR12320:SF1">
    <property type="entry name" value="PROTEIN PHOSPHATASE PTC7 HOMOLOG"/>
    <property type="match status" value="1"/>
</dbReference>
<protein>
    <recommendedName>
        <fullName evidence="1">Protein phosphatase</fullName>
        <ecNumber evidence="1">3.1.3.16</ecNumber>
    </recommendedName>
</protein>
<keyword evidence="1" id="KW-0464">Manganese</keyword>
<reference evidence="4 5" key="1">
    <citation type="submission" date="2014-11" db="EMBL/GenBank/DDBJ databases">
        <authorList>
            <person name="Zhu J."/>
            <person name="Qi W."/>
            <person name="Song R."/>
        </authorList>
    </citation>
    <scope>NUCLEOTIDE SEQUENCE [LARGE SCALE GENOMIC DNA]</scope>
</reference>
<evidence type="ECO:0000313" key="4">
    <source>
        <dbReference type="EMBL" id="CEM15787.1"/>
    </source>
</evidence>
<feature type="domain" description="PPM-type phosphatase" evidence="3">
    <location>
        <begin position="185"/>
        <end position="303"/>
    </location>
</feature>
<dbReference type="STRING" id="1169540.A0A0G4FNI7"/>
<proteinExistence type="inferred from homology"/>
<dbReference type="InParanoid" id="A0A0G4FNI7"/>
<keyword evidence="5" id="KW-1185">Reference proteome</keyword>
<dbReference type="EC" id="3.1.3.16" evidence="1"/>
<dbReference type="PANTHER" id="PTHR12320">
    <property type="entry name" value="PROTEIN PHOSPHATASE 2C"/>
    <property type="match status" value="1"/>
</dbReference>
<comment type="cofactor">
    <cofactor evidence="1">
        <name>Mg(2+)</name>
        <dbReference type="ChEBI" id="CHEBI:18420"/>
    </cofactor>
</comment>
<dbReference type="Proteomes" id="UP000041254">
    <property type="component" value="Unassembled WGS sequence"/>
</dbReference>
<feature type="region of interest" description="Disordered" evidence="2">
    <location>
        <begin position="328"/>
        <end position="386"/>
    </location>
</feature>